<evidence type="ECO:0000313" key="2">
    <source>
        <dbReference type="EMBL" id="ORB65004.1"/>
    </source>
</evidence>
<dbReference type="Gene3D" id="3.10.180.10">
    <property type="entry name" value="2,3-Dihydroxybiphenyl 1,2-Dioxygenase, domain 1"/>
    <property type="match status" value="1"/>
</dbReference>
<organism evidence="2 3">
    <name type="scientific">Mycolicibacterium tusciae</name>
    <dbReference type="NCBI Taxonomy" id="75922"/>
    <lineage>
        <taxon>Bacteria</taxon>
        <taxon>Bacillati</taxon>
        <taxon>Actinomycetota</taxon>
        <taxon>Actinomycetes</taxon>
        <taxon>Mycobacteriales</taxon>
        <taxon>Mycobacteriaceae</taxon>
        <taxon>Mycolicibacterium</taxon>
    </lineage>
</organism>
<dbReference type="Proteomes" id="UP000192411">
    <property type="component" value="Unassembled WGS sequence"/>
</dbReference>
<dbReference type="PROSITE" id="PS51819">
    <property type="entry name" value="VOC"/>
    <property type="match status" value="1"/>
</dbReference>
<name>A0A1X0JQ59_9MYCO</name>
<comment type="caution">
    <text evidence="2">The sequence shown here is derived from an EMBL/GenBank/DDBJ whole genome shotgun (WGS) entry which is preliminary data.</text>
</comment>
<evidence type="ECO:0000259" key="1">
    <source>
        <dbReference type="PROSITE" id="PS51819"/>
    </source>
</evidence>
<gene>
    <name evidence="2" type="ORF">BST47_12750</name>
</gene>
<dbReference type="SUPFAM" id="SSF54593">
    <property type="entry name" value="Glyoxalase/Bleomycin resistance protein/Dihydroxybiphenyl dioxygenase"/>
    <property type="match status" value="1"/>
</dbReference>
<dbReference type="InterPro" id="IPR029068">
    <property type="entry name" value="Glyas_Bleomycin-R_OHBP_Dase"/>
</dbReference>
<protein>
    <submittedName>
        <fullName evidence="2">Glyoxalase</fullName>
    </submittedName>
</protein>
<keyword evidence="3" id="KW-1185">Reference proteome</keyword>
<dbReference type="EMBL" id="MVIM01000006">
    <property type="protein sequence ID" value="ORB65004.1"/>
    <property type="molecule type" value="Genomic_DNA"/>
</dbReference>
<dbReference type="AlphaFoldDB" id="A0A1X0JQ59"/>
<dbReference type="Pfam" id="PF13669">
    <property type="entry name" value="Glyoxalase_4"/>
    <property type="match status" value="1"/>
</dbReference>
<feature type="domain" description="VOC" evidence="1">
    <location>
        <begin position="5"/>
        <end position="136"/>
    </location>
</feature>
<proteinExistence type="predicted"/>
<dbReference type="RefSeq" id="WP_083125909.1">
    <property type="nucleotide sequence ID" value="NZ_MVIM01000006.1"/>
</dbReference>
<evidence type="ECO:0000313" key="3">
    <source>
        <dbReference type="Proteomes" id="UP000192411"/>
    </source>
</evidence>
<accession>A0A1X0JQ59</accession>
<sequence>MKPENLYHSGIIVDDFDKTLEWFTAVAGYEWTDVVSVDQVAVTPEGEITIPMRMAYSKSEPRLEIIQTIPGTIWEPADSGVHHIGYWSDDVEADVETLEANGWAVEVKSYIPDDSRKLLWAYCKGPGGPRIELVGQAMKPFMDYWFSLVDGEPQ</sequence>
<dbReference type="OrthoDB" id="5185674at2"/>
<dbReference type="STRING" id="75922.BST47_12750"/>
<reference evidence="2 3" key="1">
    <citation type="submission" date="2017-02" db="EMBL/GenBank/DDBJ databases">
        <title>The new phylogeny of genus Mycobacterium.</title>
        <authorList>
            <person name="Tortoli E."/>
            <person name="Trovato A."/>
            <person name="Cirillo D.M."/>
        </authorList>
    </citation>
    <scope>NUCLEOTIDE SEQUENCE [LARGE SCALE GENOMIC DNA]</scope>
    <source>
        <strain evidence="2 3">DSM 44338</strain>
    </source>
</reference>
<dbReference type="InterPro" id="IPR037523">
    <property type="entry name" value="VOC_core"/>
</dbReference>